<name>A0A6J4K830_9BACT</name>
<evidence type="ECO:0000313" key="2">
    <source>
        <dbReference type="EMBL" id="CAA9298277.1"/>
    </source>
</evidence>
<dbReference type="EMBL" id="CADCTW010000015">
    <property type="protein sequence ID" value="CAA9298277.1"/>
    <property type="molecule type" value="Genomic_DNA"/>
</dbReference>
<feature type="signal peptide" evidence="1">
    <location>
        <begin position="1"/>
        <end position="28"/>
    </location>
</feature>
<proteinExistence type="predicted"/>
<feature type="chain" id="PRO_5027050305" evidence="1">
    <location>
        <begin position="29"/>
        <end position="131"/>
    </location>
</feature>
<organism evidence="2">
    <name type="scientific">uncultured Gemmatimonadota bacterium</name>
    <dbReference type="NCBI Taxonomy" id="203437"/>
    <lineage>
        <taxon>Bacteria</taxon>
        <taxon>Pseudomonadati</taxon>
        <taxon>Gemmatimonadota</taxon>
        <taxon>environmental samples</taxon>
    </lineage>
</organism>
<sequence length="131" mass="13649">MRVTKRAKGGIAALGLLLLTAAAPGGEAEQTPVRVSIAEREGAGTTVCLQAAPAVRGRKRAQVSHGGGHAVLSVSPESPGPHCAELANPAGTVLVSLHFSRAWVIPSTLGQHSYPADEVRGKRLTFLWLRD</sequence>
<reference evidence="2" key="1">
    <citation type="submission" date="2020-02" db="EMBL/GenBank/DDBJ databases">
        <authorList>
            <person name="Meier V. D."/>
        </authorList>
    </citation>
    <scope>NUCLEOTIDE SEQUENCE</scope>
    <source>
        <strain evidence="2">AVDCRST_MAG68</strain>
    </source>
</reference>
<evidence type="ECO:0000256" key="1">
    <source>
        <dbReference type="SAM" id="SignalP"/>
    </source>
</evidence>
<protein>
    <submittedName>
        <fullName evidence="2">Uncharacterized protein</fullName>
    </submittedName>
</protein>
<keyword evidence="1" id="KW-0732">Signal</keyword>
<gene>
    <name evidence="2" type="ORF">AVDCRST_MAG68-195</name>
</gene>
<accession>A0A6J4K830</accession>
<dbReference type="AlphaFoldDB" id="A0A6J4K830"/>